<dbReference type="InterPro" id="IPR053170">
    <property type="entry name" value="Transcription_regulator"/>
</dbReference>
<sequence length="403" mass="45051">MDSLTQITLGAAVGEVVLGRKVGNRAMLWGAIGGTIPDLDVFANMATDEISALAFHRAITHSFAFAALAPIALGWLIHRLYAGEGFGKAAGWAALSLLSLIGLGSLTMPVPPGEVGKVALAITAAILAFPLLSFVYRRLRKREPLAGNPSWQSWAWLFFWSIFTHPLLDACTTYGTQLLRPFSDYRVAFNNISVADPAYTLPFLLCLLGAWVAGRRRQQLRNTLNRAGLVLSSIYLLFTFYNKYRVDQVFEASLQRQGIAYERYMTSPTILNNLLWQGVAEGDSAYYHGMYSIFDARPEVAHFTAIPKNHHLMDRLPPSRDVEVLQWFSDGYYSVLPKGDTALQYNDLRFGSLNNSFERPEDFVFHFILKEENGTVRAQQSRERPKGAGDALGRLWERMMGVE</sequence>
<organism evidence="2 3">
    <name type="scientific">Phaeodactylibacter luteus</name>
    <dbReference type="NCBI Taxonomy" id="1564516"/>
    <lineage>
        <taxon>Bacteria</taxon>
        <taxon>Pseudomonadati</taxon>
        <taxon>Bacteroidota</taxon>
        <taxon>Saprospiria</taxon>
        <taxon>Saprospirales</taxon>
        <taxon>Haliscomenobacteraceae</taxon>
        <taxon>Phaeodactylibacter</taxon>
    </lineage>
</organism>
<feature type="transmembrane region" description="Helical" evidence="1">
    <location>
        <begin position="188"/>
        <end position="212"/>
    </location>
</feature>
<accession>A0A5C6RJL2</accession>
<dbReference type="RefSeq" id="WP_147168490.1">
    <property type="nucleotide sequence ID" value="NZ_VOOR01000036.1"/>
</dbReference>
<feature type="transmembrane region" description="Helical" evidence="1">
    <location>
        <begin position="224"/>
        <end position="241"/>
    </location>
</feature>
<feature type="transmembrane region" description="Helical" evidence="1">
    <location>
        <begin position="58"/>
        <end position="77"/>
    </location>
</feature>
<proteinExistence type="predicted"/>
<reference evidence="2 3" key="1">
    <citation type="submission" date="2019-08" db="EMBL/GenBank/DDBJ databases">
        <title>Genome of Phaeodactylibacter luteus.</title>
        <authorList>
            <person name="Bowman J.P."/>
        </authorList>
    </citation>
    <scope>NUCLEOTIDE SEQUENCE [LARGE SCALE GENOMIC DNA]</scope>
    <source>
        <strain evidence="2 3">KCTC 42180</strain>
    </source>
</reference>
<comment type="caution">
    <text evidence="2">The sequence shown here is derived from an EMBL/GenBank/DDBJ whole genome shotgun (WGS) entry which is preliminary data.</text>
</comment>
<dbReference type="OrthoDB" id="9781927at2"/>
<keyword evidence="1" id="KW-0812">Transmembrane</keyword>
<evidence type="ECO:0000313" key="2">
    <source>
        <dbReference type="EMBL" id="TXB62135.1"/>
    </source>
</evidence>
<gene>
    <name evidence="2" type="ORF">FRY97_15595</name>
</gene>
<feature type="transmembrane region" description="Helical" evidence="1">
    <location>
        <begin position="151"/>
        <end position="168"/>
    </location>
</feature>
<dbReference type="AlphaFoldDB" id="A0A5C6RJL2"/>
<dbReference type="GO" id="GO:0016787">
    <property type="term" value="F:hydrolase activity"/>
    <property type="evidence" value="ECO:0007669"/>
    <property type="project" value="UniProtKB-KW"/>
</dbReference>
<dbReference type="InterPro" id="IPR007404">
    <property type="entry name" value="YdjM-like"/>
</dbReference>
<keyword evidence="1" id="KW-1133">Transmembrane helix</keyword>
<name>A0A5C6RJL2_9BACT</name>
<evidence type="ECO:0000256" key="1">
    <source>
        <dbReference type="SAM" id="Phobius"/>
    </source>
</evidence>
<feature type="transmembrane region" description="Helical" evidence="1">
    <location>
        <begin position="118"/>
        <end position="139"/>
    </location>
</feature>
<evidence type="ECO:0000313" key="3">
    <source>
        <dbReference type="Proteomes" id="UP000321580"/>
    </source>
</evidence>
<dbReference type="PANTHER" id="PTHR40031">
    <property type="entry name" value="HYPOTHETICAL MEMBRANE SPANNING PROTEIN"/>
    <property type="match status" value="1"/>
</dbReference>
<dbReference type="PANTHER" id="PTHR40031:SF1">
    <property type="entry name" value="MEMBRANE-BOUND METAL-DEPENDENT HYDROLASE"/>
    <property type="match status" value="1"/>
</dbReference>
<keyword evidence="3" id="KW-1185">Reference proteome</keyword>
<dbReference type="Pfam" id="PF04307">
    <property type="entry name" value="YdjM"/>
    <property type="match status" value="2"/>
</dbReference>
<keyword evidence="2" id="KW-0378">Hydrolase</keyword>
<feature type="transmembrane region" description="Helical" evidence="1">
    <location>
        <begin position="89"/>
        <end position="106"/>
    </location>
</feature>
<dbReference type="Proteomes" id="UP000321580">
    <property type="component" value="Unassembled WGS sequence"/>
</dbReference>
<keyword evidence="1" id="KW-0472">Membrane</keyword>
<dbReference type="EMBL" id="VOOR01000036">
    <property type="protein sequence ID" value="TXB62135.1"/>
    <property type="molecule type" value="Genomic_DNA"/>
</dbReference>
<protein>
    <submittedName>
        <fullName evidence="2">Metal-dependent hydrolase</fullName>
    </submittedName>
</protein>